<dbReference type="Proteomes" id="UP000176287">
    <property type="component" value="Unassembled WGS sequence"/>
</dbReference>
<reference evidence="1 2" key="1">
    <citation type="journal article" date="2016" name="Nat. Commun.">
        <title>Thousands of microbial genomes shed light on interconnected biogeochemical processes in an aquifer system.</title>
        <authorList>
            <person name="Anantharaman K."/>
            <person name="Brown C.T."/>
            <person name="Hug L.A."/>
            <person name="Sharon I."/>
            <person name="Castelle C.J."/>
            <person name="Probst A.J."/>
            <person name="Thomas B.C."/>
            <person name="Singh A."/>
            <person name="Wilkins M.J."/>
            <person name="Karaoz U."/>
            <person name="Brodie E.L."/>
            <person name="Williams K.H."/>
            <person name="Hubbard S.S."/>
            <person name="Banfield J.F."/>
        </authorList>
    </citation>
    <scope>NUCLEOTIDE SEQUENCE [LARGE SCALE GENOMIC DNA]</scope>
</reference>
<gene>
    <name evidence="1" type="ORF">A3B13_03395</name>
</gene>
<sequence length="309" mass="35260">MADNNPLESVPSLAEEHIEQRAINAVVIQGYDSPEYIKHQAEIERIKEQGEFLNYDTSPMEWRCFSSIDEKDKYTKRLVDCTGVVIFGKRKDSNEIISCISHSDEMGPLSESINPVVMARVRILKDRYRAELEATILDLRTQLSVTSPDEDIEVWDKELDIDVFKNKRKYLEEELIRVQGEIDYLAQDHGKASFLEFDNEVQQKLSEFKAMVDPSTVTASVFGGQTLKIDVSGDKDVVVEVGNELENKNAKDAYNLGVKMWKEYIISHFGFEPSVAHEPLTIRGKRHGTDVYVNTQGRKVFVIHRTAQA</sequence>
<evidence type="ECO:0000313" key="2">
    <source>
        <dbReference type="Proteomes" id="UP000176287"/>
    </source>
</evidence>
<protein>
    <submittedName>
        <fullName evidence="1">Uncharacterized protein</fullName>
    </submittedName>
</protein>
<organism evidence="1 2">
    <name type="scientific">Candidatus Liptonbacteria bacterium RIFCSPLOWO2_01_FULL_45_15</name>
    <dbReference type="NCBI Taxonomy" id="1798649"/>
    <lineage>
        <taxon>Bacteria</taxon>
        <taxon>Candidatus Liptoniibacteriota</taxon>
    </lineage>
</organism>
<proteinExistence type="predicted"/>
<accession>A0A1G2CJ56</accession>
<comment type="caution">
    <text evidence="1">The sequence shown here is derived from an EMBL/GenBank/DDBJ whole genome shotgun (WGS) entry which is preliminary data.</text>
</comment>
<evidence type="ECO:0000313" key="1">
    <source>
        <dbReference type="EMBL" id="OGZ00691.1"/>
    </source>
</evidence>
<dbReference type="EMBL" id="MHKZ01000014">
    <property type="protein sequence ID" value="OGZ00691.1"/>
    <property type="molecule type" value="Genomic_DNA"/>
</dbReference>
<dbReference type="AlphaFoldDB" id="A0A1G2CJ56"/>
<name>A0A1G2CJ56_9BACT</name>